<accession>A0A6A1VAH0</accession>
<organism evidence="1 2">
    <name type="scientific">Morella rubra</name>
    <name type="common">Chinese bayberry</name>
    <dbReference type="NCBI Taxonomy" id="262757"/>
    <lineage>
        <taxon>Eukaryota</taxon>
        <taxon>Viridiplantae</taxon>
        <taxon>Streptophyta</taxon>
        <taxon>Embryophyta</taxon>
        <taxon>Tracheophyta</taxon>
        <taxon>Spermatophyta</taxon>
        <taxon>Magnoliopsida</taxon>
        <taxon>eudicotyledons</taxon>
        <taxon>Gunneridae</taxon>
        <taxon>Pentapetalae</taxon>
        <taxon>rosids</taxon>
        <taxon>fabids</taxon>
        <taxon>Fagales</taxon>
        <taxon>Myricaceae</taxon>
        <taxon>Morella</taxon>
    </lineage>
</organism>
<protein>
    <submittedName>
        <fullName evidence="1">Uncharacterized protein</fullName>
    </submittedName>
</protein>
<evidence type="ECO:0000313" key="2">
    <source>
        <dbReference type="Proteomes" id="UP000516437"/>
    </source>
</evidence>
<sequence>MGKNKEGFGRKKNKGQVLELTCLKKETGKKIKIEPTEPCRVSRARTGCLSLSDLAHSYHLDLRKIYLDRSL</sequence>
<keyword evidence="2" id="KW-1185">Reference proteome</keyword>
<reference evidence="1 2" key="1">
    <citation type="journal article" date="2019" name="Plant Biotechnol. J.">
        <title>The red bayberry genome and genetic basis of sex determination.</title>
        <authorList>
            <person name="Jia H.M."/>
            <person name="Jia H.J."/>
            <person name="Cai Q.L."/>
            <person name="Wang Y."/>
            <person name="Zhao H.B."/>
            <person name="Yang W.F."/>
            <person name="Wang G.Y."/>
            <person name="Li Y.H."/>
            <person name="Zhan D.L."/>
            <person name="Shen Y.T."/>
            <person name="Niu Q.F."/>
            <person name="Chang L."/>
            <person name="Qiu J."/>
            <person name="Zhao L."/>
            <person name="Xie H.B."/>
            <person name="Fu W.Y."/>
            <person name="Jin J."/>
            <person name="Li X.W."/>
            <person name="Jiao Y."/>
            <person name="Zhou C.C."/>
            <person name="Tu T."/>
            <person name="Chai C.Y."/>
            <person name="Gao J.L."/>
            <person name="Fan L.J."/>
            <person name="van de Weg E."/>
            <person name="Wang J.Y."/>
            <person name="Gao Z.S."/>
        </authorList>
    </citation>
    <scope>NUCLEOTIDE SEQUENCE [LARGE SCALE GENOMIC DNA]</scope>
    <source>
        <tissue evidence="1">Leaves</tissue>
    </source>
</reference>
<dbReference type="AlphaFoldDB" id="A0A6A1VAH0"/>
<comment type="caution">
    <text evidence="1">The sequence shown here is derived from an EMBL/GenBank/DDBJ whole genome shotgun (WGS) entry which is preliminary data.</text>
</comment>
<proteinExistence type="predicted"/>
<gene>
    <name evidence="1" type="ORF">CJ030_MR6G026884</name>
</gene>
<evidence type="ECO:0000313" key="1">
    <source>
        <dbReference type="EMBL" id="KAB1209839.1"/>
    </source>
</evidence>
<dbReference type="Proteomes" id="UP000516437">
    <property type="component" value="Chromosome 6"/>
</dbReference>
<name>A0A6A1VAH0_9ROSI</name>
<dbReference type="EMBL" id="RXIC02000024">
    <property type="protein sequence ID" value="KAB1209839.1"/>
    <property type="molecule type" value="Genomic_DNA"/>
</dbReference>